<dbReference type="Pfam" id="PF14099">
    <property type="entry name" value="Polysacc_lyase"/>
    <property type="match status" value="1"/>
</dbReference>
<dbReference type="RefSeq" id="WP_139628473.1">
    <property type="nucleotide sequence ID" value="NZ_VDLX02000001.1"/>
</dbReference>
<comment type="caution">
    <text evidence="1">The sequence shown here is derived from an EMBL/GenBank/DDBJ whole genome shotgun (WGS) entry which is preliminary data.</text>
</comment>
<dbReference type="InterPro" id="IPR025975">
    <property type="entry name" value="Polysacc_lyase"/>
</dbReference>
<organism evidence="1 2">
    <name type="scientific">Nonomuraea phyllanthi</name>
    <dbReference type="NCBI Taxonomy" id="2219224"/>
    <lineage>
        <taxon>Bacteria</taxon>
        <taxon>Bacillati</taxon>
        <taxon>Actinomycetota</taxon>
        <taxon>Actinomycetes</taxon>
        <taxon>Streptosporangiales</taxon>
        <taxon>Streptosporangiaceae</taxon>
        <taxon>Nonomuraea</taxon>
    </lineage>
</organism>
<dbReference type="Gene3D" id="2.60.120.200">
    <property type="match status" value="1"/>
</dbReference>
<reference evidence="1 2" key="1">
    <citation type="submission" date="2019-10" db="EMBL/GenBank/DDBJ databases">
        <title>Nonomuraea sp. nov., isolated from Phyllanthus amarus.</title>
        <authorList>
            <person name="Klykleung N."/>
            <person name="Tanasupawat S."/>
        </authorList>
    </citation>
    <scope>NUCLEOTIDE SEQUENCE [LARGE SCALE GENOMIC DNA]</scope>
    <source>
        <strain evidence="1 2">PA1-10</strain>
    </source>
</reference>
<keyword evidence="2" id="KW-1185">Reference proteome</keyword>
<sequence length="285" mass="31152">MTIPSPLAGGSRKAAAALLLCALLVPGQPAFAARSAAPAVLFDYEDGTKTSGYGIEPNACCPHSIGVSTMGRTGDYSIRSHLKYGDPAVAGGARAESHTLGLEKSYYRSGDTVYYGFSIYIMSTWKTDSREDILFQWKPWRDTCESNKFPSAFLTVQPSGKWRLRVNSDGNRCSTAGSVRKTSFDLADIRPGSWHDFVFKFRWSHRGDGSIDVWHQTHKAPGWKKVLATTGANTFNDDATTKGYLKWGIYKPAWNTAPTEVDSRVVVHDNIAVGTSFSAVDPSAH</sequence>
<name>A0A5C4WVY0_9ACTN</name>
<accession>A0A5C4WVY0</accession>
<dbReference type="AlphaFoldDB" id="A0A5C4WVY0"/>
<protein>
    <submittedName>
        <fullName evidence="1">Uncharacterized protein</fullName>
    </submittedName>
</protein>
<evidence type="ECO:0000313" key="1">
    <source>
        <dbReference type="EMBL" id="KAB8197758.1"/>
    </source>
</evidence>
<dbReference type="Proteomes" id="UP000312512">
    <property type="component" value="Unassembled WGS sequence"/>
</dbReference>
<proteinExistence type="predicted"/>
<dbReference type="OrthoDB" id="1444191at2"/>
<gene>
    <name evidence="1" type="ORF">FH608_004340</name>
</gene>
<dbReference type="EMBL" id="VDLX02000001">
    <property type="protein sequence ID" value="KAB8197758.1"/>
    <property type="molecule type" value="Genomic_DNA"/>
</dbReference>
<evidence type="ECO:0000313" key="2">
    <source>
        <dbReference type="Proteomes" id="UP000312512"/>
    </source>
</evidence>